<dbReference type="InterPro" id="IPR015943">
    <property type="entry name" value="WD40/YVTN_repeat-like_dom_sf"/>
</dbReference>
<dbReference type="RefSeq" id="XP_010245542.1">
    <property type="nucleotide sequence ID" value="XM_010247240.2"/>
</dbReference>
<evidence type="ECO:0000256" key="8">
    <source>
        <dbReference type="SAM" id="MobiDB-lite"/>
    </source>
</evidence>
<keyword evidence="6" id="KW-0227">DNA damage</keyword>
<accession>A0A1U7ZCD2</accession>
<evidence type="ECO:0000313" key="10">
    <source>
        <dbReference type="RefSeq" id="XP_010245542.1"/>
    </source>
</evidence>
<keyword evidence="7" id="KW-0238">DNA-binding</keyword>
<sequence>MAPQALTEYERRRLENIKRNDEMMAALKLRSRAEELSSSTKRNRIENKAYKISPEKKPKTETPIVIRRSLRARRIPADSLSEKDLEDDHVSSPKKIPESSTRSKTSRRTLGSISMQDAYSGIASDRNLIDTIISMSKNIQLDFSIKNESCPSKMESSGDKSAQEAALGSSKNVHSSCVVKRELDMNGSSRDSIMNMSENAPSSNLVKMESSGDKSAQEATLGSSKNGHLSCVVKKEVDMNGASHDSIMNMSENAPSSHLVKKESGENIGSGYMNSGMPGSVPFNCQIKKERDRVVSSFNVRSLRLRPENIAQLMPGKILDVRFFPSTHRTLIVAGNKFGNVGFWDVDNKEDEGDGIYLYQPHSGPISAILIRPYSVSKVFSSCYDGFIRLMDVEKENFNLIYSGEDAIFSLSQHPQDAQSLYFSEGRGKLHVWDERAGKLSSSWMLHEQRINSIDFNVENTNLMATSSTDGKTCIWDLRSIGSADGPKSFKTFDHKRTVHSAYFSPSGSHLATTSINDTVGIFHGVDFGDVSMIRHNNQTGRWLASFRAIWGWDDSYLFIGNMKRGLDIISSIQRRTAMTLECPYMAAVPCRFAVHPCKVGTLAGATSGGQVYMWTSS</sequence>
<dbReference type="FunFam" id="2.130.10.10:FF:000180">
    <property type="entry name" value="WD repeat-containing protein 76"/>
    <property type="match status" value="1"/>
</dbReference>
<dbReference type="STRING" id="4432.A0A1U7ZCD2"/>
<keyword evidence="5" id="KW-0677">Repeat</keyword>
<keyword evidence="9" id="KW-1185">Reference proteome</keyword>
<feature type="compositionally biased region" description="Basic and acidic residues" evidence="8">
    <location>
        <begin position="43"/>
        <end position="60"/>
    </location>
</feature>
<dbReference type="Gene3D" id="2.130.10.10">
    <property type="entry name" value="YVTN repeat-like/Quinoprotein amine dehydrogenase"/>
    <property type="match status" value="1"/>
</dbReference>
<evidence type="ECO:0000256" key="3">
    <source>
        <dbReference type="ARBA" id="ARBA00021234"/>
    </source>
</evidence>
<protein>
    <recommendedName>
        <fullName evidence="3">WD repeat-containing protein 76</fullName>
    </recommendedName>
</protein>
<dbReference type="GO" id="GO:0005634">
    <property type="term" value="C:nucleus"/>
    <property type="evidence" value="ECO:0000318"/>
    <property type="project" value="GO_Central"/>
</dbReference>
<dbReference type="PROSITE" id="PS50082">
    <property type="entry name" value="WD_REPEATS_2"/>
    <property type="match status" value="1"/>
</dbReference>
<feature type="region of interest" description="Disordered" evidence="8">
    <location>
        <begin position="149"/>
        <end position="225"/>
    </location>
</feature>
<feature type="compositionally biased region" description="Basic and acidic residues" evidence="8">
    <location>
        <begin position="80"/>
        <end position="97"/>
    </location>
</feature>
<dbReference type="InterPro" id="IPR001680">
    <property type="entry name" value="WD40_rpt"/>
</dbReference>
<dbReference type="SUPFAM" id="SSF50978">
    <property type="entry name" value="WD40 repeat-like"/>
    <property type="match status" value="1"/>
</dbReference>
<evidence type="ECO:0000256" key="2">
    <source>
        <dbReference type="ARBA" id="ARBA00005434"/>
    </source>
</evidence>
<dbReference type="InterPro" id="IPR036322">
    <property type="entry name" value="WD40_repeat_dom_sf"/>
</dbReference>
<comment type="function">
    <text evidence="1">Specifically binds 5-hydroxymethylcytosine (5hmC), suggesting that it acts as a specific reader of 5hmC.</text>
</comment>
<dbReference type="SMART" id="SM00320">
    <property type="entry name" value="WD40"/>
    <property type="match status" value="5"/>
</dbReference>
<dbReference type="Proteomes" id="UP000189703">
    <property type="component" value="Unplaced"/>
</dbReference>
<evidence type="ECO:0000256" key="4">
    <source>
        <dbReference type="ARBA" id="ARBA00022574"/>
    </source>
</evidence>
<evidence type="ECO:0000256" key="5">
    <source>
        <dbReference type="ARBA" id="ARBA00022737"/>
    </source>
</evidence>
<evidence type="ECO:0000313" key="9">
    <source>
        <dbReference type="Proteomes" id="UP000189703"/>
    </source>
</evidence>
<dbReference type="GO" id="GO:0006974">
    <property type="term" value="P:DNA damage response"/>
    <property type="evidence" value="ECO:0007669"/>
    <property type="project" value="UniProtKB-KW"/>
</dbReference>
<dbReference type="InterPro" id="IPR050853">
    <property type="entry name" value="WD_repeat_DNA-damage-binding"/>
</dbReference>
<keyword evidence="4" id="KW-0853">WD repeat</keyword>
<dbReference type="GO" id="GO:2000001">
    <property type="term" value="P:regulation of DNA damage checkpoint"/>
    <property type="evidence" value="ECO:0000318"/>
    <property type="project" value="GO_Central"/>
</dbReference>
<dbReference type="AlphaFoldDB" id="A0A1U7ZCD2"/>
<dbReference type="InterPro" id="IPR019775">
    <property type="entry name" value="WD40_repeat_CS"/>
</dbReference>
<dbReference type="FunCoup" id="A0A1U7ZCD2">
    <property type="interactions" value="2164"/>
</dbReference>
<dbReference type="KEGG" id="nnu:104589056"/>
<feature type="compositionally biased region" description="Polar residues" evidence="8">
    <location>
        <begin position="186"/>
        <end position="205"/>
    </location>
</feature>
<comment type="similarity">
    <text evidence="2">Belongs to the WD repeat DDB2/WDR76 family.</text>
</comment>
<reference evidence="10" key="1">
    <citation type="submission" date="2025-08" db="UniProtKB">
        <authorList>
            <consortium name="RefSeq"/>
        </authorList>
    </citation>
    <scope>IDENTIFICATION</scope>
</reference>
<proteinExistence type="inferred from homology"/>
<dbReference type="eggNOG" id="KOG4328">
    <property type="taxonomic scope" value="Eukaryota"/>
</dbReference>
<dbReference type="GeneID" id="104589056"/>
<evidence type="ECO:0000256" key="1">
    <source>
        <dbReference type="ARBA" id="ARBA00002530"/>
    </source>
</evidence>
<dbReference type="PANTHER" id="PTHR14773:SF0">
    <property type="entry name" value="WD REPEAT-CONTAINING PROTEIN 76"/>
    <property type="match status" value="1"/>
</dbReference>
<organism evidence="9 10">
    <name type="scientific">Nelumbo nucifera</name>
    <name type="common">Sacred lotus</name>
    <dbReference type="NCBI Taxonomy" id="4432"/>
    <lineage>
        <taxon>Eukaryota</taxon>
        <taxon>Viridiplantae</taxon>
        <taxon>Streptophyta</taxon>
        <taxon>Embryophyta</taxon>
        <taxon>Tracheophyta</taxon>
        <taxon>Spermatophyta</taxon>
        <taxon>Magnoliopsida</taxon>
        <taxon>Proteales</taxon>
        <taxon>Nelumbonaceae</taxon>
        <taxon>Nelumbo</taxon>
    </lineage>
</organism>
<dbReference type="Pfam" id="PF00400">
    <property type="entry name" value="WD40"/>
    <property type="match status" value="2"/>
</dbReference>
<evidence type="ECO:0000256" key="6">
    <source>
        <dbReference type="ARBA" id="ARBA00022763"/>
    </source>
</evidence>
<dbReference type="OrthoDB" id="9890280at2759"/>
<feature type="region of interest" description="Disordered" evidence="8">
    <location>
        <begin position="31"/>
        <end position="109"/>
    </location>
</feature>
<name>A0A1U7ZCD2_NELNU</name>
<dbReference type="OMA" id="HEHRINT"/>
<dbReference type="PROSITE" id="PS00678">
    <property type="entry name" value="WD_REPEATS_1"/>
    <property type="match status" value="1"/>
</dbReference>
<evidence type="ECO:0000256" key="7">
    <source>
        <dbReference type="ARBA" id="ARBA00023125"/>
    </source>
</evidence>
<dbReference type="PANTHER" id="PTHR14773">
    <property type="entry name" value="WD REPEAT-CONTAINING PROTEIN 76"/>
    <property type="match status" value="1"/>
</dbReference>
<dbReference type="GO" id="GO:0003677">
    <property type="term" value="F:DNA binding"/>
    <property type="evidence" value="ECO:0000318"/>
    <property type="project" value="GO_Central"/>
</dbReference>
<gene>
    <name evidence="10" type="primary">LOC104589056</name>
</gene>